<reference evidence="3" key="1">
    <citation type="submission" date="2015-03" db="EMBL/GenBank/DDBJ databases">
        <authorList>
            <person name="Urmite Genomes"/>
        </authorList>
    </citation>
    <scope>NUCLEOTIDE SEQUENCE [LARGE SCALE GENOMIC DNA]</scope>
    <source>
        <strain evidence="3">CSUR P1344</strain>
    </source>
</reference>
<dbReference type="PANTHER" id="PTHR43788:SF8">
    <property type="entry name" value="DNA-BINDING PROTEIN SMUBP-2"/>
    <property type="match status" value="1"/>
</dbReference>
<organism evidence="2 3">
    <name type="scientific">Mycobacterium europaeum</name>
    <dbReference type="NCBI Taxonomy" id="761804"/>
    <lineage>
        <taxon>Bacteria</taxon>
        <taxon>Bacillati</taxon>
        <taxon>Actinomycetota</taxon>
        <taxon>Actinomycetes</taxon>
        <taxon>Mycobacteriales</taxon>
        <taxon>Mycobacteriaceae</taxon>
        <taxon>Mycobacterium</taxon>
        <taxon>Mycobacterium simiae complex</taxon>
    </lineage>
</organism>
<accession>A0A0U1CVY9</accession>
<dbReference type="EMBL" id="CTEC01000001">
    <property type="protein sequence ID" value="CQD01970.1"/>
    <property type="molecule type" value="Genomic_DNA"/>
</dbReference>
<dbReference type="GO" id="GO:0043139">
    <property type="term" value="F:5'-3' DNA helicase activity"/>
    <property type="evidence" value="ECO:0007669"/>
    <property type="project" value="TreeGrafter"/>
</dbReference>
<dbReference type="InterPro" id="IPR050534">
    <property type="entry name" value="Coronavir_polyprotein_1ab"/>
</dbReference>
<feature type="compositionally biased region" description="Polar residues" evidence="1">
    <location>
        <begin position="1"/>
        <end position="14"/>
    </location>
</feature>
<dbReference type="Pfam" id="PF13604">
    <property type="entry name" value="AAA_30"/>
    <property type="match status" value="1"/>
</dbReference>
<dbReference type="PANTHER" id="PTHR43788">
    <property type="entry name" value="DNA2/NAM7 HELICASE FAMILY MEMBER"/>
    <property type="match status" value="1"/>
</dbReference>
<dbReference type="AlphaFoldDB" id="A0A0U1CVY9"/>
<dbReference type="SUPFAM" id="SSF52540">
    <property type="entry name" value="P-loop containing nucleoside triphosphate hydrolases"/>
    <property type="match status" value="1"/>
</dbReference>
<evidence type="ECO:0000313" key="3">
    <source>
        <dbReference type="Proteomes" id="UP000199601"/>
    </source>
</evidence>
<feature type="region of interest" description="Disordered" evidence="1">
    <location>
        <begin position="1"/>
        <end position="50"/>
    </location>
</feature>
<evidence type="ECO:0000256" key="1">
    <source>
        <dbReference type="SAM" id="MobiDB-lite"/>
    </source>
</evidence>
<gene>
    <name evidence="2" type="ORF">BN000_00023</name>
</gene>
<evidence type="ECO:0000313" key="2">
    <source>
        <dbReference type="EMBL" id="CQD01970.1"/>
    </source>
</evidence>
<keyword evidence="3" id="KW-1185">Reference proteome</keyword>
<proteinExistence type="predicted"/>
<dbReference type="Proteomes" id="UP000199601">
    <property type="component" value="Unassembled WGS sequence"/>
</dbReference>
<dbReference type="InterPro" id="IPR027417">
    <property type="entry name" value="P-loop_NTPase"/>
</dbReference>
<dbReference type="Gene3D" id="3.40.50.300">
    <property type="entry name" value="P-loop containing nucleotide triphosphate hydrolases"/>
    <property type="match status" value="2"/>
</dbReference>
<protein>
    <submittedName>
        <fullName evidence="2">RecB family nuclease</fullName>
    </submittedName>
</protein>
<name>A0A0U1CVY9_9MYCO</name>
<sequence length="457" mass="47855">MYLSTSFVPQQKPSNDMRILKPRNTGAPSEPSQDGGAAPAAAPAPQPKPAAVTWPGMELLNDPISAQVLMSVWSADLIVNVPSPPGSGKTRLTVLLAAALSHRAGLRVGIAAQTRAQAIDIARRLGAVCERPKIGLLWGRTDVKPDAHGCPILDAGTKMWPNSGGAVRVGTKARWLFSEPSKTKADVVIVDEAYQCTYADLGALGSMAAQVVCVGDPGQIDPVVTGDVSRWADSPTGPHVPAPHALAAAHPSVVNTVALPYTWRLGPQTTHIVQTAFYPDLPFTSRRPPEHIAVAGQPLPELTHRAITVANGSTDTALIAAAVTRVRDLLDGAHVCTTAGARPLTEDDLAVVVPHVPQAAAVRAMLADHPGLLCGTADALQGLERPAVVAVHPMAGKRVADDFSLKTGRLCVMLSRHRSHLSLLVDDQTAAVLQQSDSEAAGAAATVLDRLLETAEF</sequence>